<dbReference type="AlphaFoldDB" id="A0A1R2CL86"/>
<sequence>MTSKIFRTNQQLSRLIKSSSVSSGTLLSGKTVNLSSFPIKKFTNPVIKKGISETTAKKRRRQENTWANSKKVKLEKKIDWKLTVALYDEEMGISVNFRCFYEDFCIPEAVNNVELPNVAKDDDCKTEEKEVEVCSEYLAFQLERSILSEPCDV</sequence>
<dbReference type="Proteomes" id="UP000187209">
    <property type="component" value="Unassembled WGS sequence"/>
</dbReference>
<gene>
    <name evidence="1" type="ORF">SteCoe_7949</name>
</gene>
<dbReference type="EMBL" id="MPUH01000117">
    <property type="protein sequence ID" value="OMJ89779.1"/>
    <property type="molecule type" value="Genomic_DNA"/>
</dbReference>
<keyword evidence="2" id="KW-1185">Reference proteome</keyword>
<dbReference type="OrthoDB" id="325016at2759"/>
<name>A0A1R2CL86_9CILI</name>
<evidence type="ECO:0000313" key="2">
    <source>
        <dbReference type="Proteomes" id="UP000187209"/>
    </source>
</evidence>
<proteinExistence type="predicted"/>
<reference evidence="1 2" key="1">
    <citation type="submission" date="2016-11" db="EMBL/GenBank/DDBJ databases">
        <title>The macronuclear genome of Stentor coeruleus: a giant cell with tiny introns.</title>
        <authorList>
            <person name="Slabodnick M."/>
            <person name="Ruby J.G."/>
            <person name="Reiff S.B."/>
            <person name="Swart E.C."/>
            <person name="Gosai S."/>
            <person name="Prabakaran S."/>
            <person name="Witkowska E."/>
            <person name="Larue G.E."/>
            <person name="Fisher S."/>
            <person name="Freeman R.M."/>
            <person name="Gunawardena J."/>
            <person name="Chu W."/>
            <person name="Stover N.A."/>
            <person name="Gregory B.D."/>
            <person name="Nowacki M."/>
            <person name="Derisi J."/>
            <person name="Roy S.W."/>
            <person name="Marshall W.F."/>
            <person name="Sood P."/>
        </authorList>
    </citation>
    <scope>NUCLEOTIDE SEQUENCE [LARGE SCALE GENOMIC DNA]</scope>
    <source>
        <strain evidence="1">WM001</strain>
    </source>
</reference>
<accession>A0A1R2CL86</accession>
<protein>
    <submittedName>
        <fullName evidence="1">Uncharacterized protein</fullName>
    </submittedName>
</protein>
<comment type="caution">
    <text evidence="1">The sequence shown here is derived from an EMBL/GenBank/DDBJ whole genome shotgun (WGS) entry which is preliminary data.</text>
</comment>
<evidence type="ECO:0000313" key="1">
    <source>
        <dbReference type="EMBL" id="OMJ89779.1"/>
    </source>
</evidence>
<organism evidence="1 2">
    <name type="scientific">Stentor coeruleus</name>
    <dbReference type="NCBI Taxonomy" id="5963"/>
    <lineage>
        <taxon>Eukaryota</taxon>
        <taxon>Sar</taxon>
        <taxon>Alveolata</taxon>
        <taxon>Ciliophora</taxon>
        <taxon>Postciliodesmatophora</taxon>
        <taxon>Heterotrichea</taxon>
        <taxon>Heterotrichida</taxon>
        <taxon>Stentoridae</taxon>
        <taxon>Stentor</taxon>
    </lineage>
</organism>